<proteinExistence type="predicted"/>
<accession>A0A5D3C7E4</accession>
<dbReference type="Pfam" id="PF07727">
    <property type="entry name" value="RVT_2"/>
    <property type="match status" value="1"/>
</dbReference>
<dbReference type="InterPro" id="IPR001584">
    <property type="entry name" value="Integrase_cat-core"/>
</dbReference>
<dbReference type="GO" id="GO:0003676">
    <property type="term" value="F:nucleic acid binding"/>
    <property type="evidence" value="ECO:0007669"/>
    <property type="project" value="InterPro"/>
</dbReference>
<gene>
    <name evidence="5" type="ORF">E5676_scaffold606G00400</name>
</gene>
<dbReference type="InterPro" id="IPR013103">
    <property type="entry name" value="RVT_2"/>
</dbReference>
<evidence type="ECO:0000259" key="4">
    <source>
        <dbReference type="PROSITE" id="PS50994"/>
    </source>
</evidence>
<keyword evidence="2" id="KW-0378">Hydrolase</keyword>
<dbReference type="EMBL" id="SSTD01013339">
    <property type="protein sequence ID" value="TYK07164.1"/>
    <property type="molecule type" value="Genomic_DNA"/>
</dbReference>
<evidence type="ECO:0000256" key="1">
    <source>
        <dbReference type="ARBA" id="ARBA00022723"/>
    </source>
</evidence>
<organism evidence="5 6">
    <name type="scientific">Cucumis melo var. makuwa</name>
    <name type="common">Oriental melon</name>
    <dbReference type="NCBI Taxonomy" id="1194695"/>
    <lineage>
        <taxon>Eukaryota</taxon>
        <taxon>Viridiplantae</taxon>
        <taxon>Streptophyta</taxon>
        <taxon>Embryophyta</taxon>
        <taxon>Tracheophyta</taxon>
        <taxon>Spermatophyta</taxon>
        <taxon>Magnoliopsida</taxon>
        <taxon>eudicotyledons</taxon>
        <taxon>Gunneridae</taxon>
        <taxon>Pentapetalae</taxon>
        <taxon>rosids</taxon>
        <taxon>fabids</taxon>
        <taxon>Cucurbitales</taxon>
        <taxon>Cucurbitaceae</taxon>
        <taxon>Benincaseae</taxon>
        <taxon>Cucumis</taxon>
    </lineage>
</organism>
<dbReference type="PANTHER" id="PTHR42648:SF22">
    <property type="entry name" value="REVERSE TRANSCRIPTASE TY1_COPIA-TYPE DOMAIN-CONTAINING PROTEIN"/>
    <property type="match status" value="1"/>
</dbReference>
<dbReference type="InterPro" id="IPR012337">
    <property type="entry name" value="RNaseH-like_sf"/>
</dbReference>
<dbReference type="GO" id="GO:0016787">
    <property type="term" value="F:hydrolase activity"/>
    <property type="evidence" value="ECO:0007669"/>
    <property type="project" value="UniProtKB-KW"/>
</dbReference>
<dbReference type="GO" id="GO:0015074">
    <property type="term" value="P:DNA integration"/>
    <property type="evidence" value="ECO:0007669"/>
    <property type="project" value="InterPro"/>
</dbReference>
<keyword evidence="1" id="KW-0479">Metal-binding</keyword>
<dbReference type="GO" id="GO:0046872">
    <property type="term" value="F:metal ion binding"/>
    <property type="evidence" value="ECO:0007669"/>
    <property type="project" value="UniProtKB-KW"/>
</dbReference>
<dbReference type="Pfam" id="PF25597">
    <property type="entry name" value="SH3_retrovirus"/>
    <property type="match status" value="1"/>
</dbReference>
<dbReference type="InterPro" id="IPR036397">
    <property type="entry name" value="RNaseH_sf"/>
</dbReference>
<feature type="region of interest" description="Disordered" evidence="3">
    <location>
        <begin position="528"/>
        <end position="549"/>
    </location>
</feature>
<dbReference type="InterPro" id="IPR039537">
    <property type="entry name" value="Retrotran_Ty1/copia-like"/>
</dbReference>
<dbReference type="PROSITE" id="PS50994">
    <property type="entry name" value="INTEGRASE"/>
    <property type="match status" value="1"/>
</dbReference>
<keyword evidence="5" id="KW-0808">Transferase</keyword>
<dbReference type="GO" id="GO:0003964">
    <property type="term" value="F:RNA-directed DNA polymerase activity"/>
    <property type="evidence" value="ECO:0007669"/>
    <property type="project" value="UniProtKB-KW"/>
</dbReference>
<keyword evidence="5" id="KW-0548">Nucleotidyltransferase</keyword>
<dbReference type="SUPFAM" id="SSF53098">
    <property type="entry name" value="Ribonuclease H-like"/>
    <property type="match status" value="1"/>
</dbReference>
<evidence type="ECO:0000313" key="6">
    <source>
        <dbReference type="Proteomes" id="UP000321947"/>
    </source>
</evidence>
<dbReference type="PANTHER" id="PTHR42648">
    <property type="entry name" value="TRANSPOSASE, PUTATIVE-RELATED"/>
    <property type="match status" value="1"/>
</dbReference>
<dbReference type="Proteomes" id="UP000321947">
    <property type="component" value="Unassembled WGS sequence"/>
</dbReference>
<evidence type="ECO:0000256" key="3">
    <source>
        <dbReference type="SAM" id="MobiDB-lite"/>
    </source>
</evidence>
<dbReference type="InterPro" id="IPR057670">
    <property type="entry name" value="SH3_retrovirus"/>
</dbReference>
<evidence type="ECO:0000313" key="5">
    <source>
        <dbReference type="EMBL" id="TYK07164.1"/>
    </source>
</evidence>
<protein>
    <submittedName>
        <fullName evidence="5">Reverse transcriptase</fullName>
    </submittedName>
</protein>
<sequence>MFLKGRYQFDFLTGEIVHPPPGDDLERLWKGEDSLIQSMLINSMESQIGKPLLYAATAKDLWDTTQTLYLKRQNASRLYILRKQVHNCKQGTLDVTTYFNKLSLLWQEMDLCRETVWDTPNDGTQYAKLKKADRLYDFLAGLNPKFDTVCGRILKQRPLPSLMEVCFEVRLEEDCTNAMGVLTTLPLTPQLLHSCWKLHDHPPGGKKWSSNKKQNSGHAYISETTPASTSQSTGPTASQTKTLTLGVIAQSADGSLAPIAGKGQIVPFHGFALQNVLHDMSSGRTIGTAQHSRGLYIIDDDTFCSSSSRVSLLSSYFSTSEQDWIVHQTSCAYTPQQNGVAERKNRHLVEVACSLMLSTSLPSYLWGDVIPTAAHLINRMSSHIIHLQTPLDCLKESYPATRLVSEVPLRVFGCTAYVHNFGPNQTKFTPQAQACVFVGYPLHQRGYKCFHPPSRKYFVTMDVTFCENRPYFSVSHLQGESMSEESNSTFEFIEPTPSTVSDVDPHPIILPTNQVPWKTYYRRNLRKEVGSPTSQPPASVQDFEPPRDQGMETLQNLNCGDETEVRIETSNNEVEQGHRRKLDEYDPSLDIPIALRKGCKCVFSLKYKADGTLDRHKARPRGGSLHEPPLGFEAQFGQQLTGDDQTEISQLKQRMGDEFEIKDLGNLKYFLGMEVARSKEDISMSQRKYTLNLLTETGMLGCRPIDTPIEFNCKLGNSDDQVPVDKEQYQRLVESVVDRKSTSSYCTFVWGNLVTWRSKKQSVVARSNAESKYRAMSLEISAISIANNPIQYDRTKHAKIDRHFIKERLDNGSICIPYIPSNQQIVYVLTKGLLRPYFDLCVSKFGLADIYVPT</sequence>
<name>A0A5D3C7E4_CUCMM</name>
<dbReference type="AlphaFoldDB" id="A0A5D3C7E4"/>
<comment type="caution">
    <text evidence="5">The sequence shown here is derived from an EMBL/GenBank/DDBJ whole genome shotgun (WGS) entry which is preliminary data.</text>
</comment>
<feature type="compositionally biased region" description="Polar residues" evidence="3">
    <location>
        <begin position="211"/>
        <end position="238"/>
    </location>
</feature>
<feature type="domain" description="Integrase catalytic" evidence="4">
    <location>
        <begin position="199"/>
        <end position="398"/>
    </location>
</feature>
<dbReference type="CDD" id="cd09272">
    <property type="entry name" value="RNase_HI_RT_Ty1"/>
    <property type="match status" value="1"/>
</dbReference>
<evidence type="ECO:0000256" key="2">
    <source>
        <dbReference type="ARBA" id="ARBA00022801"/>
    </source>
</evidence>
<reference evidence="5 6" key="1">
    <citation type="submission" date="2019-08" db="EMBL/GenBank/DDBJ databases">
        <title>Draft genome sequences of two oriental melons (Cucumis melo L. var makuwa).</title>
        <authorList>
            <person name="Kwon S.-Y."/>
        </authorList>
    </citation>
    <scope>NUCLEOTIDE SEQUENCE [LARGE SCALE GENOMIC DNA]</scope>
    <source>
        <strain evidence="6">cv. Chang Bougi</strain>
        <tissue evidence="5">Leaf</tissue>
    </source>
</reference>
<dbReference type="Gene3D" id="3.30.420.10">
    <property type="entry name" value="Ribonuclease H-like superfamily/Ribonuclease H"/>
    <property type="match status" value="1"/>
</dbReference>
<keyword evidence="5" id="KW-0695">RNA-directed DNA polymerase</keyword>
<dbReference type="Pfam" id="PF14223">
    <property type="entry name" value="Retrotran_gag_2"/>
    <property type="match status" value="1"/>
</dbReference>
<feature type="region of interest" description="Disordered" evidence="3">
    <location>
        <begin position="203"/>
        <end position="238"/>
    </location>
</feature>